<name>A0ABQ0MVQ9_9GAMM</name>
<proteinExistence type="predicted"/>
<sequence length="65" mass="7371">MLIQGREENQSIVICDDTSISALKVSNDQVKLETLDANEVKASDEELIPYKWYSPLTDLLEHLAH</sequence>
<dbReference type="EMBL" id="BDQM01000014">
    <property type="protein sequence ID" value="GAW96445.1"/>
    <property type="molecule type" value="Genomic_DNA"/>
</dbReference>
<evidence type="ECO:0000313" key="2">
    <source>
        <dbReference type="Proteomes" id="UP000197068"/>
    </source>
</evidence>
<comment type="caution">
    <text evidence="1">The sequence shown here is derived from an EMBL/GenBank/DDBJ whole genome shotgun (WGS) entry which is preliminary data.</text>
</comment>
<dbReference type="Gene3D" id="2.60.40.4380">
    <property type="entry name" value="Translational regulator CsrA"/>
    <property type="match status" value="1"/>
</dbReference>
<protein>
    <submittedName>
        <fullName evidence="1">Carbon storage regulator</fullName>
    </submittedName>
</protein>
<dbReference type="RefSeq" id="WP_057180986.1">
    <property type="nucleotide sequence ID" value="NZ_BDQM01000014.1"/>
</dbReference>
<accession>A0ABQ0MVQ9</accession>
<keyword evidence="2" id="KW-1185">Reference proteome</keyword>
<dbReference type="SUPFAM" id="SSF117130">
    <property type="entry name" value="CsrA-like"/>
    <property type="match status" value="1"/>
</dbReference>
<dbReference type="Proteomes" id="UP000197068">
    <property type="component" value="Unassembled WGS sequence"/>
</dbReference>
<evidence type="ECO:0000313" key="1">
    <source>
        <dbReference type="EMBL" id="GAW96445.1"/>
    </source>
</evidence>
<dbReference type="InterPro" id="IPR036107">
    <property type="entry name" value="CsrA_sf"/>
</dbReference>
<organism evidence="1 2">
    <name type="scientific">Colwellia marinimaniae</name>
    <dbReference type="NCBI Taxonomy" id="1513592"/>
    <lineage>
        <taxon>Bacteria</taxon>
        <taxon>Pseudomonadati</taxon>
        <taxon>Pseudomonadota</taxon>
        <taxon>Gammaproteobacteria</taxon>
        <taxon>Alteromonadales</taxon>
        <taxon>Colwelliaceae</taxon>
        <taxon>Colwellia</taxon>
    </lineage>
</organism>
<gene>
    <name evidence="1" type="primary">csrA_1</name>
    <name evidence="1" type="ORF">MTCD1_02059</name>
</gene>
<reference evidence="1 2" key="1">
    <citation type="submission" date="2017-06" db="EMBL/GenBank/DDBJ databases">
        <title>Whole Genome Sequences of Colwellia marinimaniae MTCD1.</title>
        <authorList>
            <person name="Kusumoto H."/>
            <person name="Inoue M."/>
            <person name="Tanikawa K."/>
            <person name="Maeji H."/>
            <person name="Cameron J.H."/>
            <person name="Bartlett D.H."/>
        </authorList>
    </citation>
    <scope>NUCLEOTIDE SEQUENCE [LARGE SCALE GENOMIC DNA]</scope>
    <source>
        <strain evidence="1 2">MTCD1</strain>
    </source>
</reference>